<dbReference type="Gene3D" id="3.60.21.50">
    <property type="match status" value="1"/>
</dbReference>
<dbReference type="Pfam" id="PF04042">
    <property type="entry name" value="DNA_pol_E_B"/>
    <property type="match status" value="1"/>
</dbReference>
<gene>
    <name evidence="8" type="ORF">TRIADDRAFT_52972</name>
</gene>
<dbReference type="InterPro" id="IPR040663">
    <property type="entry name" value="DNA_pol_D_N"/>
</dbReference>
<evidence type="ECO:0000313" key="8">
    <source>
        <dbReference type="EMBL" id="EDV27358.1"/>
    </source>
</evidence>
<dbReference type="FunFam" id="2.40.50.430:FF:000001">
    <property type="entry name" value="DNA polymerase delta subunit 2"/>
    <property type="match status" value="1"/>
</dbReference>
<dbReference type="CTD" id="6750407"/>
<dbReference type="STRING" id="10228.B3RMY7"/>
<dbReference type="InterPro" id="IPR041863">
    <property type="entry name" value="PolD2_C"/>
</dbReference>
<dbReference type="Gene3D" id="2.40.50.430">
    <property type="match status" value="1"/>
</dbReference>
<name>B3RMY7_TRIAD</name>
<sequence>MVENGQGEGKPNRLSASVDNLSQRFYFSEQNRNFTTQYCNIYTSRLVAMRDSLLQAAKRAWGNDINYCKLMELKTGITSCIIGTLFKRMSARPNILQEISDEYNLIPLPPRTKYADDSDELVAEDETQRISLTGNINVTKSVTGVIVALLGKELDGGKFYVNEMVSAGLPKQIPRPFIHNDKYICIVSGLNLGSSHQGFLTMQLFIDFITGRLTEGQEDRKMCSQIVQIVIAGNSAAQQNSSTSETNKANSKKFSSRSSANTLEGIKALDEILTQLCSCIPVDIMPGEFDPSNHIMPQQPLHPCMFPKGFQFSSLKSVTNPYEFSVDGVRFLGTSGQNIDDIYRYSYFEDRLEICEQCLRWGHISPTAPDTLACYPYYEKDPFILESCPHVYFVGNQPEFSCKKITGDQEQEVLLVNVPSFNQKHSCVLVNTRTLDCKPISFDLYENL</sequence>
<evidence type="ECO:0000259" key="6">
    <source>
        <dbReference type="Pfam" id="PF04042"/>
    </source>
</evidence>
<dbReference type="CDD" id="cd07387">
    <property type="entry name" value="MPP_PolD2_C"/>
    <property type="match status" value="1"/>
</dbReference>
<comment type="similarity">
    <text evidence="2">Belongs to the DNA polymerase delta/II small subunit family.</text>
</comment>
<feature type="domain" description="DNA polymerase delta subunit OB-fold" evidence="7">
    <location>
        <begin position="37"/>
        <end position="163"/>
    </location>
</feature>
<dbReference type="InParanoid" id="B3RMY7"/>
<dbReference type="AlphaFoldDB" id="B3RMY7"/>
<dbReference type="PhylomeDB" id="B3RMY7"/>
<dbReference type="PANTHER" id="PTHR10416:SF0">
    <property type="entry name" value="DNA POLYMERASE DELTA SUBUNIT 2"/>
    <property type="match status" value="1"/>
</dbReference>
<protein>
    <recommendedName>
        <fullName evidence="3">DNA polymerase delta subunit 2</fullName>
    </recommendedName>
</protein>
<evidence type="ECO:0000313" key="9">
    <source>
        <dbReference type="Proteomes" id="UP000009022"/>
    </source>
</evidence>
<dbReference type="FunFam" id="3.60.21.50:FF:000002">
    <property type="entry name" value="DNA polymerase delta small subunit"/>
    <property type="match status" value="1"/>
</dbReference>
<evidence type="ECO:0000259" key="7">
    <source>
        <dbReference type="Pfam" id="PF18018"/>
    </source>
</evidence>
<dbReference type="FunCoup" id="B3RMY7">
    <property type="interactions" value="982"/>
</dbReference>
<organism evidence="8 9">
    <name type="scientific">Trichoplax adhaerens</name>
    <name type="common">Trichoplax reptans</name>
    <dbReference type="NCBI Taxonomy" id="10228"/>
    <lineage>
        <taxon>Eukaryota</taxon>
        <taxon>Metazoa</taxon>
        <taxon>Placozoa</taxon>
        <taxon>Uniplacotomia</taxon>
        <taxon>Trichoplacea</taxon>
        <taxon>Trichoplacidae</taxon>
        <taxon>Trichoplax</taxon>
    </lineage>
</organism>
<keyword evidence="4" id="KW-0235">DNA replication</keyword>
<dbReference type="InterPro" id="IPR007185">
    <property type="entry name" value="DNA_pol_a/d/e_bsu"/>
</dbReference>
<feature type="domain" description="DNA polymerase alpha/delta/epsilon subunit B" evidence="6">
    <location>
        <begin position="184"/>
        <end position="401"/>
    </location>
</feature>
<keyword evidence="5" id="KW-0539">Nucleus</keyword>
<proteinExistence type="inferred from homology"/>
<accession>B3RMY7</accession>
<dbReference type="GO" id="GO:1902969">
    <property type="term" value="P:mitotic DNA replication"/>
    <property type="evidence" value="ECO:0007669"/>
    <property type="project" value="UniProtKB-ARBA"/>
</dbReference>
<evidence type="ECO:0000256" key="2">
    <source>
        <dbReference type="ARBA" id="ARBA00006035"/>
    </source>
</evidence>
<evidence type="ECO:0000256" key="1">
    <source>
        <dbReference type="ARBA" id="ARBA00004123"/>
    </source>
</evidence>
<keyword evidence="9" id="KW-1185">Reference proteome</keyword>
<evidence type="ECO:0000256" key="4">
    <source>
        <dbReference type="ARBA" id="ARBA00022705"/>
    </source>
</evidence>
<dbReference type="OMA" id="HCILIGT"/>
<dbReference type="Proteomes" id="UP000009022">
    <property type="component" value="Unassembled WGS sequence"/>
</dbReference>
<dbReference type="GO" id="GO:0003677">
    <property type="term" value="F:DNA binding"/>
    <property type="evidence" value="ECO:0007669"/>
    <property type="project" value="InterPro"/>
</dbReference>
<dbReference type="Pfam" id="PF18018">
    <property type="entry name" value="DNA_pol_D_N"/>
    <property type="match status" value="1"/>
</dbReference>
<dbReference type="HOGENOM" id="CLU_021763_0_0_1"/>
<dbReference type="GO" id="GO:0006271">
    <property type="term" value="P:DNA strand elongation involved in DNA replication"/>
    <property type="evidence" value="ECO:0000318"/>
    <property type="project" value="GO_Central"/>
</dbReference>
<dbReference type="PANTHER" id="PTHR10416">
    <property type="entry name" value="DNA POLYMERASE DELTA SUBUNIT 2"/>
    <property type="match status" value="1"/>
</dbReference>
<comment type="subcellular location">
    <subcellularLocation>
        <location evidence="1">Nucleus</location>
    </subcellularLocation>
</comment>
<dbReference type="GO" id="GO:0043625">
    <property type="term" value="C:delta DNA polymerase complex"/>
    <property type="evidence" value="ECO:0000318"/>
    <property type="project" value="GO_Central"/>
</dbReference>
<dbReference type="OrthoDB" id="3763at2759"/>
<reference evidence="8 9" key="1">
    <citation type="journal article" date="2008" name="Nature">
        <title>The Trichoplax genome and the nature of placozoans.</title>
        <authorList>
            <person name="Srivastava M."/>
            <person name="Begovic E."/>
            <person name="Chapman J."/>
            <person name="Putnam N.H."/>
            <person name="Hellsten U."/>
            <person name="Kawashima T."/>
            <person name="Kuo A."/>
            <person name="Mitros T."/>
            <person name="Salamov A."/>
            <person name="Carpenter M.L."/>
            <person name="Signorovitch A.Y."/>
            <person name="Moreno M.A."/>
            <person name="Kamm K."/>
            <person name="Grimwood J."/>
            <person name="Schmutz J."/>
            <person name="Shapiro H."/>
            <person name="Grigoriev I.V."/>
            <person name="Buss L.W."/>
            <person name="Schierwater B."/>
            <person name="Dellaporta S.L."/>
            <person name="Rokhsar D.S."/>
        </authorList>
    </citation>
    <scope>NUCLEOTIDE SEQUENCE [LARGE SCALE GENOMIC DNA]</scope>
    <source>
        <strain evidence="8 9">Grell-BS-1999</strain>
    </source>
</reference>
<dbReference type="eggNOG" id="KOG2732">
    <property type="taxonomic scope" value="Eukaryota"/>
</dbReference>
<evidence type="ECO:0000256" key="3">
    <source>
        <dbReference type="ARBA" id="ARBA00017588"/>
    </source>
</evidence>
<dbReference type="GeneID" id="6750407"/>
<dbReference type="EMBL" id="DS985242">
    <property type="protein sequence ID" value="EDV27358.1"/>
    <property type="molecule type" value="Genomic_DNA"/>
</dbReference>
<dbReference type="InterPro" id="IPR024826">
    <property type="entry name" value="DNA_pol_delta/II_ssu"/>
</dbReference>
<evidence type="ECO:0000256" key="5">
    <source>
        <dbReference type="ARBA" id="ARBA00023242"/>
    </source>
</evidence>
<dbReference type="KEGG" id="tad:TRIADDRAFT_52972"/>
<dbReference type="RefSeq" id="XP_002109192.1">
    <property type="nucleotide sequence ID" value="XM_002109156.1"/>
</dbReference>